<comment type="subcellular location">
    <subcellularLocation>
        <location evidence="1">Cell membrane</location>
        <topology evidence="1">Peripheral membrane protein</topology>
    </subcellularLocation>
</comment>
<comment type="similarity">
    <text evidence="2">Belongs to the ABC transporter superfamily.</text>
</comment>
<dbReference type="RefSeq" id="WP_194415505.1">
    <property type="nucleotide sequence ID" value="NZ_BAABKZ010000005.1"/>
</dbReference>
<dbReference type="EMBL" id="BAABKZ010000005">
    <property type="protein sequence ID" value="GAA5098180.1"/>
    <property type="molecule type" value="Genomic_DNA"/>
</dbReference>
<reference evidence="9" key="1">
    <citation type="journal article" date="2019" name="Int. J. Syst. Evol. Microbiol.">
        <title>The Global Catalogue of Microorganisms (GCM) 10K type strain sequencing project: providing services to taxonomists for standard genome sequencing and annotation.</title>
        <authorList>
            <consortium name="The Broad Institute Genomics Platform"/>
            <consortium name="The Broad Institute Genome Sequencing Center for Infectious Disease"/>
            <person name="Wu L."/>
            <person name="Ma J."/>
        </authorList>
    </citation>
    <scope>NUCLEOTIDE SEQUENCE [LARGE SCALE GENOMIC DNA]</scope>
    <source>
        <strain evidence="9">JCM 18959</strain>
    </source>
</reference>
<sequence>MIEMDDVCVTIGDVTLLAAVSVRARRGDALIVRGPNGAGKSTFLRVLAGVRKPTAGLVRIGGADVGERDLEFRRRVAAMIGLPPMAPDLTLHDHVLLVATTWARAPRLAVATTRDVLAELGLSGLSERFPHELSSGQTQLFGLAMTLARPFEVLILDEPEQRLDPEHVESVARVLRARRERGVTLVLATHSSALADGVGGQTVWLGAAA</sequence>
<proteinExistence type="inferred from homology"/>
<dbReference type="PROSITE" id="PS50893">
    <property type="entry name" value="ABC_TRANSPORTER_2"/>
    <property type="match status" value="1"/>
</dbReference>
<evidence type="ECO:0000259" key="7">
    <source>
        <dbReference type="PROSITE" id="PS50893"/>
    </source>
</evidence>
<dbReference type="InterPro" id="IPR003439">
    <property type="entry name" value="ABC_transporter-like_ATP-bd"/>
</dbReference>
<dbReference type="InterPro" id="IPR027417">
    <property type="entry name" value="P-loop_NTPase"/>
</dbReference>
<keyword evidence="3" id="KW-0813">Transport</keyword>
<evidence type="ECO:0000256" key="3">
    <source>
        <dbReference type="ARBA" id="ARBA00022448"/>
    </source>
</evidence>
<evidence type="ECO:0000256" key="5">
    <source>
        <dbReference type="ARBA" id="ARBA00022840"/>
    </source>
</evidence>
<dbReference type="Proteomes" id="UP001501407">
    <property type="component" value="Unassembled WGS sequence"/>
</dbReference>
<evidence type="ECO:0000256" key="4">
    <source>
        <dbReference type="ARBA" id="ARBA00022741"/>
    </source>
</evidence>
<dbReference type="Pfam" id="PF00005">
    <property type="entry name" value="ABC_tran"/>
    <property type="match status" value="1"/>
</dbReference>
<keyword evidence="9" id="KW-1185">Reference proteome</keyword>
<name>A0ABP9ML55_9MICO</name>
<protein>
    <submittedName>
        <fullName evidence="8">ABC transporter ATP-binding protein</fullName>
    </submittedName>
</protein>
<evidence type="ECO:0000313" key="8">
    <source>
        <dbReference type="EMBL" id="GAA5098180.1"/>
    </source>
</evidence>
<dbReference type="PANTHER" id="PTHR42711:SF5">
    <property type="entry name" value="ABC TRANSPORTER ATP-BINDING PROTEIN NATA"/>
    <property type="match status" value="1"/>
</dbReference>
<accession>A0ABP9ML55</accession>
<comment type="caution">
    <text evidence="8">The sequence shown here is derived from an EMBL/GenBank/DDBJ whole genome shotgun (WGS) entry which is preliminary data.</text>
</comment>
<evidence type="ECO:0000313" key="9">
    <source>
        <dbReference type="Proteomes" id="UP001501407"/>
    </source>
</evidence>
<keyword evidence="4" id="KW-0547">Nucleotide-binding</keyword>
<dbReference type="InterPro" id="IPR003593">
    <property type="entry name" value="AAA+_ATPase"/>
</dbReference>
<dbReference type="GO" id="GO:0005524">
    <property type="term" value="F:ATP binding"/>
    <property type="evidence" value="ECO:0007669"/>
    <property type="project" value="UniProtKB-KW"/>
</dbReference>
<gene>
    <name evidence="8" type="ORF">GCM10025760_33130</name>
</gene>
<organism evidence="8 9">
    <name type="scientific">Microbacterium yannicii</name>
    <dbReference type="NCBI Taxonomy" id="671622"/>
    <lineage>
        <taxon>Bacteria</taxon>
        <taxon>Bacillati</taxon>
        <taxon>Actinomycetota</taxon>
        <taxon>Actinomycetes</taxon>
        <taxon>Micrococcales</taxon>
        <taxon>Microbacteriaceae</taxon>
        <taxon>Microbacterium</taxon>
    </lineage>
</organism>
<dbReference type="PANTHER" id="PTHR42711">
    <property type="entry name" value="ABC TRANSPORTER ATP-BINDING PROTEIN"/>
    <property type="match status" value="1"/>
</dbReference>
<dbReference type="InterPro" id="IPR050763">
    <property type="entry name" value="ABC_transporter_ATP-binding"/>
</dbReference>
<evidence type="ECO:0000256" key="1">
    <source>
        <dbReference type="ARBA" id="ARBA00004202"/>
    </source>
</evidence>
<evidence type="ECO:0000256" key="2">
    <source>
        <dbReference type="ARBA" id="ARBA00005417"/>
    </source>
</evidence>
<keyword evidence="6" id="KW-0046">Antibiotic resistance</keyword>
<keyword evidence="5 8" id="KW-0067">ATP-binding</keyword>
<evidence type="ECO:0000256" key="6">
    <source>
        <dbReference type="ARBA" id="ARBA00023251"/>
    </source>
</evidence>
<dbReference type="SMART" id="SM00382">
    <property type="entry name" value="AAA"/>
    <property type="match status" value="1"/>
</dbReference>
<dbReference type="Gene3D" id="3.40.50.300">
    <property type="entry name" value="P-loop containing nucleotide triphosphate hydrolases"/>
    <property type="match status" value="1"/>
</dbReference>
<dbReference type="SUPFAM" id="SSF52540">
    <property type="entry name" value="P-loop containing nucleoside triphosphate hydrolases"/>
    <property type="match status" value="1"/>
</dbReference>
<feature type="domain" description="ABC transporter" evidence="7">
    <location>
        <begin position="2"/>
        <end position="207"/>
    </location>
</feature>